<accession>A0A4S4MN60</accession>
<feature type="domain" description="Fungal-type protein kinase" evidence="2">
    <location>
        <begin position="16"/>
        <end position="182"/>
    </location>
</feature>
<dbReference type="PANTHER" id="PTHR38248">
    <property type="entry name" value="FUNK1 6"/>
    <property type="match status" value="1"/>
</dbReference>
<evidence type="ECO:0000256" key="1">
    <source>
        <dbReference type="SAM" id="MobiDB-lite"/>
    </source>
</evidence>
<feature type="compositionally biased region" description="Acidic residues" evidence="1">
    <location>
        <begin position="496"/>
        <end position="523"/>
    </location>
</feature>
<dbReference type="PANTHER" id="PTHR38248:SF2">
    <property type="entry name" value="FUNK1 11"/>
    <property type="match status" value="1"/>
</dbReference>
<evidence type="ECO:0000313" key="3">
    <source>
        <dbReference type="EMBL" id="THH27342.1"/>
    </source>
</evidence>
<dbReference type="SUPFAM" id="SSF56112">
    <property type="entry name" value="Protein kinase-like (PK-like)"/>
    <property type="match status" value="1"/>
</dbReference>
<dbReference type="InterPro" id="IPR011009">
    <property type="entry name" value="Kinase-like_dom_sf"/>
</dbReference>
<proteinExistence type="predicted"/>
<name>A0A4S4MN60_9APHY</name>
<dbReference type="OrthoDB" id="3268633at2759"/>
<dbReference type="EMBL" id="SGPM01000259">
    <property type="protein sequence ID" value="THH27342.1"/>
    <property type="molecule type" value="Genomic_DNA"/>
</dbReference>
<protein>
    <recommendedName>
        <fullName evidence="2">Fungal-type protein kinase domain-containing protein</fullName>
    </recommendedName>
</protein>
<organism evidence="3 4">
    <name type="scientific">Antrodiella citrinella</name>
    <dbReference type="NCBI Taxonomy" id="2447956"/>
    <lineage>
        <taxon>Eukaryota</taxon>
        <taxon>Fungi</taxon>
        <taxon>Dikarya</taxon>
        <taxon>Basidiomycota</taxon>
        <taxon>Agaricomycotina</taxon>
        <taxon>Agaricomycetes</taxon>
        <taxon>Polyporales</taxon>
        <taxon>Steccherinaceae</taxon>
        <taxon>Antrodiella</taxon>
    </lineage>
</organism>
<feature type="domain" description="Fungal-type protein kinase" evidence="2">
    <location>
        <begin position="288"/>
        <end position="347"/>
    </location>
</feature>
<comment type="caution">
    <text evidence="3">The sequence shown here is derived from an EMBL/GenBank/DDBJ whole genome shotgun (WGS) entry which is preliminary data.</text>
</comment>
<gene>
    <name evidence="3" type="ORF">EUX98_g6840</name>
</gene>
<dbReference type="Proteomes" id="UP000308730">
    <property type="component" value="Unassembled WGS sequence"/>
</dbReference>
<dbReference type="InterPro" id="IPR040976">
    <property type="entry name" value="Pkinase_fungal"/>
</dbReference>
<dbReference type="AlphaFoldDB" id="A0A4S4MN60"/>
<reference evidence="3 4" key="1">
    <citation type="submission" date="2019-02" db="EMBL/GenBank/DDBJ databases">
        <title>Genome sequencing of the rare red list fungi Antrodiella citrinella (Flaviporus citrinellus).</title>
        <authorList>
            <person name="Buettner E."/>
            <person name="Kellner H."/>
        </authorList>
    </citation>
    <scope>NUCLEOTIDE SEQUENCE [LARGE SCALE GENOMIC DNA]</scope>
    <source>
        <strain evidence="3 4">DSM 108506</strain>
    </source>
</reference>
<evidence type="ECO:0000259" key="2">
    <source>
        <dbReference type="Pfam" id="PF17667"/>
    </source>
</evidence>
<keyword evidence="4" id="KW-1185">Reference proteome</keyword>
<sequence>MNWTVRELNSDMTDVTEGPPLALKLSWVRRTSPTEQELQGSIPIDNVGVILSSVKSGFVDSYGFSAHNTQRFRHGIQVTKVARHWSEGKPGPVEPRVLVKTLLQTSGWPVRFFTDLTELVRTIRDALQGHHNLYFKNGVLHRNVTPDNILICPTDFKSSDLDLGFTTSGCVVDLDHAKQSSQRIKYDPRGLSNVDDEIWALNIKCNDYAGFGPKLDDIWRRCQGVRNNALTFADELKRLENIVAEPVRDKVMDALCFPSEEQYRRWVDESQSVSRPPSWKDVLVDGPDRTGTFLFMSSEMIYGHSYSPGSLNDNYPQHHRSDIGKMGPIHTAIHDIESFFWVLVYECFVRDGPGGRRRPQVMPGRSMTTHLNILFNNKNAQKKFELFRNPDLFEKDVVSFFHPYFNRLKPLVREWWHILICTYRTSDDVTQGLIHDKIIWMLNKHLDIIVSGEPDEAETREKVIQRGKAELQRRMNMCKKLIVSTLLYDQDGSVGDNEDDEDEDEDDEDEDDEDEDENTEDED</sequence>
<feature type="region of interest" description="Disordered" evidence="1">
    <location>
        <begin position="489"/>
        <end position="523"/>
    </location>
</feature>
<evidence type="ECO:0000313" key="4">
    <source>
        <dbReference type="Proteomes" id="UP000308730"/>
    </source>
</evidence>
<dbReference type="Pfam" id="PF17667">
    <property type="entry name" value="Pkinase_fungal"/>
    <property type="match status" value="2"/>
</dbReference>